<dbReference type="EMBL" id="QXED01000010">
    <property type="protein sequence ID" value="RIV18645.1"/>
    <property type="molecule type" value="Genomic_DNA"/>
</dbReference>
<dbReference type="InterPro" id="IPR051200">
    <property type="entry name" value="Host-pathogen_enzymatic-act"/>
</dbReference>
<dbReference type="PANTHER" id="PTHR47197">
    <property type="entry name" value="PROTEIN NIRF"/>
    <property type="match status" value="1"/>
</dbReference>
<dbReference type="RefSeq" id="WP_119670883.1">
    <property type="nucleotide sequence ID" value="NZ_QXED01000010.1"/>
</dbReference>
<dbReference type="Gene3D" id="2.130.10.10">
    <property type="entry name" value="YVTN repeat-like/Quinoprotein amine dehydrogenase"/>
    <property type="match status" value="2"/>
</dbReference>
<protein>
    <recommendedName>
        <fullName evidence="3">Lactonase family protein</fullName>
    </recommendedName>
</protein>
<organism evidence="1 2">
    <name type="scientific">Fibrisoma montanum</name>
    <dbReference type="NCBI Taxonomy" id="2305895"/>
    <lineage>
        <taxon>Bacteria</taxon>
        <taxon>Pseudomonadati</taxon>
        <taxon>Bacteroidota</taxon>
        <taxon>Cytophagia</taxon>
        <taxon>Cytophagales</taxon>
        <taxon>Spirosomataceae</taxon>
        <taxon>Fibrisoma</taxon>
    </lineage>
</organism>
<reference evidence="1 2" key="1">
    <citation type="submission" date="2018-08" db="EMBL/GenBank/DDBJ databases">
        <title>Fibrisoma montanum sp. nov., isolated from Danxia mountain soil.</title>
        <authorList>
            <person name="Huang Y."/>
        </authorList>
    </citation>
    <scope>NUCLEOTIDE SEQUENCE [LARGE SCALE GENOMIC DNA]</scope>
    <source>
        <strain evidence="1 2">HYT19</strain>
    </source>
</reference>
<proteinExistence type="predicted"/>
<keyword evidence="2" id="KW-1185">Reference proteome</keyword>
<dbReference type="AlphaFoldDB" id="A0A418LZI3"/>
<evidence type="ECO:0008006" key="3">
    <source>
        <dbReference type="Google" id="ProtNLM"/>
    </source>
</evidence>
<name>A0A418LZI3_9BACT</name>
<sequence length="446" mass="47833">MNFLRQFLSVSLWLGNIGMALSQLRSVPGASGANFAFQGRYIVAVSDADMIPSAYIDGKLGPVEGQDALSVIRLDRPVRELKAVEVGVSNSVTGPPSVLDVSPDGRYAVVIETRGQRPIGNTDLKLSDLPPGKVITVVNLTDPDHPAVVQRIVGPEYAQSVGFNADGSLVVVAAQPTNTAQPPLTLYRFAKGKLSEPYTPNLPNWVAGEQLNGAVFHPTRNTLAVLNSTKATLSFVQVADEGGRLSLSAWGSPVQVDRQPFKAVFTPDGRYVLTNAMYFGADISATNSVPSSVLSVRLAADTATRPVHQIVDRVVSGVLSEGLAISPDGRWLATANLEQSSNPLTSPKQGFFASVTLIRLNPQSGLLERVGNYAFDGILPESVAFDNTSRFLAVATFDHFDEKRPGGSIDIWRIAGDANDPKRTELVRTNYSVPVTRGVHTMVMVR</sequence>
<gene>
    <name evidence="1" type="ORF">DYU11_27105</name>
</gene>
<dbReference type="InterPro" id="IPR015943">
    <property type="entry name" value="WD40/YVTN_repeat-like_dom_sf"/>
</dbReference>
<comment type="caution">
    <text evidence="1">The sequence shown here is derived from an EMBL/GenBank/DDBJ whole genome shotgun (WGS) entry which is preliminary data.</text>
</comment>
<dbReference type="SUPFAM" id="SSF51004">
    <property type="entry name" value="C-terminal (heme d1) domain of cytochrome cd1-nitrite reductase"/>
    <property type="match status" value="1"/>
</dbReference>
<dbReference type="Proteomes" id="UP000283523">
    <property type="component" value="Unassembled WGS sequence"/>
</dbReference>
<accession>A0A418LZI3</accession>
<evidence type="ECO:0000313" key="1">
    <source>
        <dbReference type="EMBL" id="RIV18645.1"/>
    </source>
</evidence>
<dbReference type="InterPro" id="IPR011048">
    <property type="entry name" value="Haem_d1_sf"/>
</dbReference>
<evidence type="ECO:0000313" key="2">
    <source>
        <dbReference type="Proteomes" id="UP000283523"/>
    </source>
</evidence>
<dbReference type="PANTHER" id="PTHR47197:SF3">
    <property type="entry name" value="DIHYDRO-HEME D1 DEHYDROGENASE"/>
    <property type="match status" value="1"/>
</dbReference>
<dbReference type="OrthoDB" id="916694at2"/>